<evidence type="ECO:0000256" key="3">
    <source>
        <dbReference type="SAM" id="MobiDB-lite"/>
    </source>
</evidence>
<evidence type="ECO:0000313" key="6">
    <source>
        <dbReference type="Proteomes" id="UP001195483"/>
    </source>
</evidence>
<keyword evidence="6" id="KW-1185">Reference proteome</keyword>
<feature type="coiled-coil region" evidence="2">
    <location>
        <begin position="454"/>
        <end position="481"/>
    </location>
</feature>
<keyword evidence="1" id="KW-0245">EGF-like domain</keyword>
<feature type="transmembrane region" description="Helical" evidence="4">
    <location>
        <begin position="323"/>
        <end position="346"/>
    </location>
</feature>
<keyword evidence="4" id="KW-1133">Transmembrane helix</keyword>
<reference evidence="5" key="3">
    <citation type="submission" date="2023-05" db="EMBL/GenBank/DDBJ databases">
        <authorList>
            <person name="Smith C.H."/>
        </authorList>
    </citation>
    <scope>NUCLEOTIDE SEQUENCE</scope>
    <source>
        <strain evidence="5">CHS0354</strain>
        <tissue evidence="5">Mantle</tissue>
    </source>
</reference>
<keyword evidence="2" id="KW-0175">Coiled coil</keyword>
<sequence length="574" mass="63371">MVYGRSDVLDQLHGFKLYIGNVSRPWIYNQELPIYSSDGIRYVYKPNDVIASVIALMRSRQVLTICEVIVEGECLDDMFSEFCNKTCGKCFAGQPCNKENGTCPLGCHQGWKGSFCKEGCERGKYGYNCNETCGNCLYGNISCSTSDGNCTNGCIAGWQGYHCSKGCDTGKYGYNCNETCGNCLYGNTSCFTSDGRCNNGCEAGWQGDDCKQECRSGTHGYGCNETCANCYKGIISCSMTDGRCMDGCEAGWRGDICKFKCESGTYGFNCNETCGYCLNGKDSCSTMNGQCNGACQAGWKGETCKSGTSGTVNHVDVGPNTGVIVGSVLAAVGVSIFTMIIIIVIAKYRRKKNNNETSTENVTTATHYANLDIGNPDTAEKTTTFSGIEEASQQKGMPIGRADSHIGVKDLDVPVDNEYEFFSSQKLRHIPESAYSTIEHSLLDYQGKESMENSSNYVENLQSLERALKSVDEKISVLLDRKEKLLCKELEIARANKRLDKRKKKNPIQSDTNNDSTDVNDKRRGDSESCGNFVQMLQSLEGELRLLEEERKCFLERKENLLRQELAKTTEEEK</sequence>
<accession>A0AAE0VHN2</accession>
<dbReference type="Proteomes" id="UP001195483">
    <property type="component" value="Unassembled WGS sequence"/>
</dbReference>
<dbReference type="AlphaFoldDB" id="A0AAE0VHN2"/>
<name>A0AAE0VHN2_9BIVA</name>
<evidence type="ECO:0000313" key="5">
    <source>
        <dbReference type="EMBL" id="KAK3577065.1"/>
    </source>
</evidence>
<dbReference type="Gene3D" id="2.170.300.10">
    <property type="entry name" value="Tie2 ligand-binding domain superfamily"/>
    <property type="match status" value="1"/>
</dbReference>
<protein>
    <submittedName>
        <fullName evidence="5">Uncharacterized protein</fullName>
    </submittedName>
</protein>
<evidence type="ECO:0000256" key="4">
    <source>
        <dbReference type="SAM" id="Phobius"/>
    </source>
</evidence>
<comment type="caution">
    <text evidence="5">The sequence shown here is derived from an EMBL/GenBank/DDBJ whole genome shotgun (WGS) entry which is preliminary data.</text>
</comment>
<evidence type="ECO:0000256" key="1">
    <source>
        <dbReference type="ARBA" id="ARBA00022536"/>
    </source>
</evidence>
<dbReference type="PANTHER" id="PTHR24043:SF8">
    <property type="entry name" value="EGF-LIKE DOMAIN-CONTAINING PROTEIN"/>
    <property type="match status" value="1"/>
</dbReference>
<gene>
    <name evidence="5" type="ORF">CHS0354_037089</name>
</gene>
<dbReference type="PANTHER" id="PTHR24043">
    <property type="entry name" value="SCAVENGER RECEPTOR CLASS F"/>
    <property type="match status" value="1"/>
</dbReference>
<organism evidence="5 6">
    <name type="scientific">Potamilus streckersoni</name>
    <dbReference type="NCBI Taxonomy" id="2493646"/>
    <lineage>
        <taxon>Eukaryota</taxon>
        <taxon>Metazoa</taxon>
        <taxon>Spiralia</taxon>
        <taxon>Lophotrochozoa</taxon>
        <taxon>Mollusca</taxon>
        <taxon>Bivalvia</taxon>
        <taxon>Autobranchia</taxon>
        <taxon>Heteroconchia</taxon>
        <taxon>Palaeoheterodonta</taxon>
        <taxon>Unionida</taxon>
        <taxon>Unionoidea</taxon>
        <taxon>Unionidae</taxon>
        <taxon>Ambleminae</taxon>
        <taxon>Lampsilini</taxon>
        <taxon>Potamilus</taxon>
    </lineage>
</organism>
<dbReference type="InterPro" id="IPR042635">
    <property type="entry name" value="MEGF10/SREC1/2-like"/>
</dbReference>
<reference evidence="5" key="1">
    <citation type="journal article" date="2021" name="Genome Biol. Evol.">
        <title>A High-Quality Reference Genome for a Parasitic Bivalve with Doubly Uniparental Inheritance (Bivalvia: Unionida).</title>
        <authorList>
            <person name="Smith C.H."/>
        </authorList>
    </citation>
    <scope>NUCLEOTIDE SEQUENCE</scope>
    <source>
        <strain evidence="5">CHS0354</strain>
    </source>
</reference>
<dbReference type="GO" id="GO:0005044">
    <property type="term" value="F:scavenger receptor activity"/>
    <property type="evidence" value="ECO:0007669"/>
    <property type="project" value="InterPro"/>
</dbReference>
<feature type="region of interest" description="Disordered" evidence="3">
    <location>
        <begin position="500"/>
        <end position="528"/>
    </location>
</feature>
<feature type="coiled-coil region" evidence="2">
    <location>
        <begin position="530"/>
        <end position="564"/>
    </location>
</feature>
<proteinExistence type="predicted"/>
<reference evidence="5" key="2">
    <citation type="journal article" date="2021" name="Genome Biol. Evol.">
        <title>Developing a high-quality reference genome for a parasitic bivalve with doubly uniparental inheritance (Bivalvia: Unionida).</title>
        <authorList>
            <person name="Smith C.H."/>
        </authorList>
    </citation>
    <scope>NUCLEOTIDE SEQUENCE</scope>
    <source>
        <strain evidence="5">CHS0354</strain>
        <tissue evidence="5">Mantle</tissue>
    </source>
</reference>
<dbReference type="EMBL" id="JAEAOA010002175">
    <property type="protein sequence ID" value="KAK3577065.1"/>
    <property type="molecule type" value="Genomic_DNA"/>
</dbReference>
<keyword evidence="4" id="KW-0472">Membrane</keyword>
<keyword evidence="4" id="KW-0812">Transmembrane</keyword>
<evidence type="ECO:0000256" key="2">
    <source>
        <dbReference type="SAM" id="Coils"/>
    </source>
</evidence>